<dbReference type="Pfam" id="PF13540">
    <property type="entry name" value="RCC1_2"/>
    <property type="match status" value="1"/>
</dbReference>
<feature type="compositionally biased region" description="Basic and acidic residues" evidence="3">
    <location>
        <begin position="1"/>
        <end position="21"/>
    </location>
</feature>
<evidence type="ECO:0000256" key="3">
    <source>
        <dbReference type="SAM" id="MobiDB-lite"/>
    </source>
</evidence>
<feature type="repeat" description="RCC1" evidence="2">
    <location>
        <begin position="339"/>
        <end position="390"/>
    </location>
</feature>
<dbReference type="STRING" id="336722.F9WZ47"/>
<dbReference type="OrthoDB" id="5370059at2759"/>
<dbReference type="GeneID" id="13394483"/>
<proteinExistence type="predicted"/>
<dbReference type="PHI-base" id="PHI:6548"/>
<sequence length="393" mass="42299">MVGERRGTRTPDLERRGEPRMTEIPGASTGRGHVWIVAAGLNAHRQLLDSQPDDLTSFQKIHEGNDSDVNVWFASWSNTIFATDAGLRGIGHQKVLDNSKVLLVSPVGDHDGVLLALDSDGQLYRAEEQTEQGIVAMVCRSTDSSPSIGRLAYAENGRVAITIKQAPNGNLCHVEEFKDLETFLRWFQDPSGDGNYPERHFMLPGRPKQLKAGTGIFVLLMESGQVYTWGDSRYRSLGRSVTGDGSKSADEPAVLEALDGLHIKKVDCCGWMSAALSDDGALYLWGITSPSDDVKIGALAAGEDEEVALVELPGDGSEPLDVVDVALGVEHIAVLAESGRLFVTGDKSCGQLGLGDKQKSAECWQEVTLPSIEIEAVFCGPRSTLALVRSSPA</sequence>
<dbReference type="RefSeq" id="XP_003857501.1">
    <property type="nucleotide sequence ID" value="XM_003857453.1"/>
</dbReference>
<dbReference type="InterPro" id="IPR051210">
    <property type="entry name" value="Ub_ligase/GEF_domain"/>
</dbReference>
<keyword evidence="5" id="KW-1185">Reference proteome</keyword>
<evidence type="ECO:0000256" key="2">
    <source>
        <dbReference type="PROSITE-ProRule" id="PRU00235"/>
    </source>
</evidence>
<feature type="repeat" description="RCC1" evidence="2">
    <location>
        <begin position="224"/>
        <end position="279"/>
    </location>
</feature>
<dbReference type="PANTHER" id="PTHR22870:SF408">
    <property type="entry name" value="OS09G0560450 PROTEIN"/>
    <property type="match status" value="1"/>
</dbReference>
<dbReference type="InterPro" id="IPR009091">
    <property type="entry name" value="RCC1/BLIP-II"/>
</dbReference>
<dbReference type="SUPFAM" id="SSF50985">
    <property type="entry name" value="RCC1/BLIP-II"/>
    <property type="match status" value="1"/>
</dbReference>
<dbReference type="InParanoid" id="F9WZ47"/>
<gene>
    <name evidence="4" type="ORF">MYCGRDRAFT_89160</name>
</gene>
<dbReference type="KEGG" id="ztr:MYCGRDRAFT_89160"/>
<evidence type="ECO:0000256" key="1">
    <source>
        <dbReference type="ARBA" id="ARBA00022737"/>
    </source>
</evidence>
<dbReference type="InterPro" id="IPR000408">
    <property type="entry name" value="Reg_chr_condens"/>
</dbReference>
<keyword evidence="1" id="KW-0677">Repeat</keyword>
<accession>F9WZ47</accession>
<dbReference type="AlphaFoldDB" id="F9WZ47"/>
<dbReference type="Pfam" id="PF00415">
    <property type="entry name" value="RCC1"/>
    <property type="match status" value="1"/>
</dbReference>
<organism evidence="4 5">
    <name type="scientific">Zymoseptoria tritici (strain CBS 115943 / IPO323)</name>
    <name type="common">Speckled leaf blotch fungus</name>
    <name type="synonym">Septoria tritici</name>
    <dbReference type="NCBI Taxonomy" id="336722"/>
    <lineage>
        <taxon>Eukaryota</taxon>
        <taxon>Fungi</taxon>
        <taxon>Dikarya</taxon>
        <taxon>Ascomycota</taxon>
        <taxon>Pezizomycotina</taxon>
        <taxon>Dothideomycetes</taxon>
        <taxon>Dothideomycetidae</taxon>
        <taxon>Mycosphaerellales</taxon>
        <taxon>Mycosphaerellaceae</taxon>
        <taxon>Zymoseptoria</taxon>
    </lineage>
</organism>
<dbReference type="Gene3D" id="2.130.10.30">
    <property type="entry name" value="Regulator of chromosome condensation 1/beta-lactamase-inhibitor protein II"/>
    <property type="match status" value="1"/>
</dbReference>
<name>F9WZ47_ZYMTI</name>
<dbReference type="eggNOG" id="KOG1426">
    <property type="taxonomic scope" value="Eukaryota"/>
</dbReference>
<dbReference type="EMBL" id="CM001196">
    <property type="protein sequence ID" value="EGP92477.1"/>
    <property type="molecule type" value="Genomic_DNA"/>
</dbReference>
<feature type="region of interest" description="Disordered" evidence="3">
    <location>
        <begin position="1"/>
        <end position="27"/>
    </location>
</feature>
<reference evidence="4 5" key="1">
    <citation type="journal article" date="2011" name="PLoS Genet.">
        <title>Finished genome of the fungal wheat pathogen Mycosphaerella graminicola reveals dispensome structure, chromosome plasticity, and stealth pathogenesis.</title>
        <authorList>
            <person name="Goodwin S.B."/>
            <person name="Ben M'barek S."/>
            <person name="Dhillon B."/>
            <person name="Wittenberg A.H.J."/>
            <person name="Crane C.F."/>
            <person name="Hane J.K."/>
            <person name="Foster A.J."/>
            <person name="Van der Lee T.A.J."/>
            <person name="Grimwood J."/>
            <person name="Aerts A."/>
            <person name="Antoniw J."/>
            <person name="Bailey A."/>
            <person name="Bluhm B."/>
            <person name="Bowler J."/>
            <person name="Bristow J."/>
            <person name="van der Burgt A."/>
            <person name="Canto-Canche B."/>
            <person name="Churchill A.C.L."/>
            <person name="Conde-Ferraez L."/>
            <person name="Cools H.J."/>
            <person name="Coutinho P.M."/>
            <person name="Csukai M."/>
            <person name="Dehal P."/>
            <person name="De Wit P."/>
            <person name="Donzelli B."/>
            <person name="van de Geest H.C."/>
            <person name="van Ham R.C.H.J."/>
            <person name="Hammond-Kosack K.E."/>
            <person name="Henrissat B."/>
            <person name="Kilian A."/>
            <person name="Kobayashi A.K."/>
            <person name="Koopmann E."/>
            <person name="Kourmpetis Y."/>
            <person name="Kuzniar A."/>
            <person name="Lindquist E."/>
            <person name="Lombard V."/>
            <person name="Maliepaard C."/>
            <person name="Martins N."/>
            <person name="Mehrabi R."/>
            <person name="Nap J.P.H."/>
            <person name="Ponomarenko A."/>
            <person name="Rudd J.J."/>
            <person name="Salamov A."/>
            <person name="Schmutz J."/>
            <person name="Schouten H.J."/>
            <person name="Shapiro H."/>
            <person name="Stergiopoulos I."/>
            <person name="Torriani S.F.F."/>
            <person name="Tu H."/>
            <person name="de Vries R.P."/>
            <person name="Waalwijk C."/>
            <person name="Ware S.B."/>
            <person name="Wiebenga A."/>
            <person name="Zwiers L.-H."/>
            <person name="Oliver R.P."/>
            <person name="Grigoriev I.V."/>
            <person name="Kema G.H.J."/>
        </authorList>
    </citation>
    <scope>NUCLEOTIDE SEQUENCE [LARGE SCALE GENOMIC DNA]</scope>
    <source>
        <strain evidence="5">CBS 115943 / IPO323</strain>
    </source>
</reference>
<dbReference type="HOGENOM" id="CLU_046009_0_0_1"/>
<dbReference type="OMA" id="HHMLPGR"/>
<evidence type="ECO:0000313" key="4">
    <source>
        <dbReference type="EMBL" id="EGP92477.1"/>
    </source>
</evidence>
<dbReference type="Proteomes" id="UP000008062">
    <property type="component" value="Chromosome 1"/>
</dbReference>
<protein>
    <submittedName>
        <fullName evidence="4">Uncharacterized protein</fullName>
    </submittedName>
</protein>
<dbReference type="PROSITE" id="PS50012">
    <property type="entry name" value="RCC1_3"/>
    <property type="match status" value="2"/>
</dbReference>
<evidence type="ECO:0000313" key="5">
    <source>
        <dbReference type="Proteomes" id="UP000008062"/>
    </source>
</evidence>
<dbReference type="PANTHER" id="PTHR22870">
    <property type="entry name" value="REGULATOR OF CHROMOSOME CONDENSATION"/>
    <property type="match status" value="1"/>
</dbReference>